<evidence type="ECO:0000256" key="1">
    <source>
        <dbReference type="SAM" id="MobiDB-lite"/>
    </source>
</evidence>
<feature type="compositionally biased region" description="Polar residues" evidence="1">
    <location>
        <begin position="1"/>
        <end position="16"/>
    </location>
</feature>
<protein>
    <submittedName>
        <fullName evidence="2">Uncharacterized protein</fullName>
    </submittedName>
</protein>
<reference evidence="2" key="1">
    <citation type="submission" date="2018-12" db="EMBL/GenBank/DDBJ databases">
        <authorList>
            <person name="Syme R.A."/>
            <person name="Farfan-Caceres L."/>
            <person name="Lichtenzveig J."/>
        </authorList>
    </citation>
    <scope>NUCLEOTIDE SEQUENCE</scope>
    <source>
        <strain evidence="2">Al4</strain>
    </source>
</reference>
<accession>A0A8H7J9F9</accession>
<keyword evidence="3" id="KW-1185">Reference proteome</keyword>
<comment type="caution">
    <text evidence="2">The sequence shown here is derived from an EMBL/GenBank/DDBJ whole genome shotgun (WGS) entry which is preliminary data.</text>
</comment>
<gene>
    <name evidence="2" type="ORF">EKO04_003807</name>
</gene>
<evidence type="ECO:0000313" key="3">
    <source>
        <dbReference type="Proteomes" id="UP000651452"/>
    </source>
</evidence>
<dbReference type="OrthoDB" id="4932428at2759"/>
<dbReference type="AlphaFoldDB" id="A0A8H7J9F9"/>
<evidence type="ECO:0000313" key="2">
    <source>
        <dbReference type="EMBL" id="KAF9698216.1"/>
    </source>
</evidence>
<dbReference type="Proteomes" id="UP000651452">
    <property type="component" value="Unassembled WGS sequence"/>
</dbReference>
<organism evidence="2 3">
    <name type="scientific">Ascochyta lentis</name>
    <dbReference type="NCBI Taxonomy" id="205686"/>
    <lineage>
        <taxon>Eukaryota</taxon>
        <taxon>Fungi</taxon>
        <taxon>Dikarya</taxon>
        <taxon>Ascomycota</taxon>
        <taxon>Pezizomycotina</taxon>
        <taxon>Dothideomycetes</taxon>
        <taxon>Pleosporomycetidae</taxon>
        <taxon>Pleosporales</taxon>
        <taxon>Pleosporineae</taxon>
        <taxon>Didymellaceae</taxon>
        <taxon>Ascochyta</taxon>
    </lineage>
</organism>
<sequence>MPDSSSPTTSHNTFNTPPARHYHLPTMSPPHPMSLAEKHETLLALHQHRINTLPALRRTELQLAQLNTPDVSAPMTAAWTYYVSSHGLLTELRGLTRQYPFSSYCVAEAKRRVVVDPESNRSWNLAWLVLRKVGDDQLIPYYARHQAGQPATWGGQTPTSEQVNQLTQAIVVEWKWALDQLLRHWDTPPTR</sequence>
<feature type="region of interest" description="Disordered" evidence="1">
    <location>
        <begin position="1"/>
        <end position="32"/>
    </location>
</feature>
<proteinExistence type="predicted"/>
<dbReference type="EMBL" id="RZGK01000006">
    <property type="protein sequence ID" value="KAF9698216.1"/>
    <property type="molecule type" value="Genomic_DNA"/>
</dbReference>
<reference evidence="2" key="2">
    <citation type="submission" date="2020-09" db="EMBL/GenBank/DDBJ databases">
        <title>Reference genome assembly for Australian Ascochyta lentis isolate Al4.</title>
        <authorList>
            <person name="Lee R.C."/>
            <person name="Farfan-Caceres L.M."/>
            <person name="Debler J.W."/>
            <person name="Williams A.H."/>
            <person name="Henares B.M."/>
        </authorList>
    </citation>
    <scope>NUCLEOTIDE SEQUENCE</scope>
    <source>
        <strain evidence="2">Al4</strain>
    </source>
</reference>
<name>A0A8H7J9F9_9PLEO</name>